<comment type="subcellular location">
    <subcellularLocation>
        <location evidence="1">Membrane</location>
        <topology evidence="1">Multi-pass membrane protein</topology>
    </subcellularLocation>
</comment>
<feature type="transmembrane region" description="Helical" evidence="5">
    <location>
        <begin position="326"/>
        <end position="346"/>
    </location>
</feature>
<gene>
    <name evidence="8" type="ORF">D9756_010187</name>
</gene>
<keyword evidence="6" id="KW-0732">Signal</keyword>
<organism evidence="8 9">
    <name type="scientific">Leucocoprinus leucothites</name>
    <dbReference type="NCBI Taxonomy" id="201217"/>
    <lineage>
        <taxon>Eukaryota</taxon>
        <taxon>Fungi</taxon>
        <taxon>Dikarya</taxon>
        <taxon>Basidiomycota</taxon>
        <taxon>Agaricomycotina</taxon>
        <taxon>Agaricomycetes</taxon>
        <taxon>Agaricomycetidae</taxon>
        <taxon>Agaricales</taxon>
        <taxon>Agaricineae</taxon>
        <taxon>Agaricaceae</taxon>
        <taxon>Leucocoprinus</taxon>
    </lineage>
</organism>
<keyword evidence="9" id="KW-1185">Reference proteome</keyword>
<dbReference type="Gene3D" id="1.20.1740.10">
    <property type="entry name" value="Amino acid/polyamine transporter I"/>
    <property type="match status" value="1"/>
</dbReference>
<feature type="transmembrane region" description="Helical" evidence="5">
    <location>
        <begin position="124"/>
        <end position="145"/>
    </location>
</feature>
<evidence type="ECO:0000256" key="4">
    <source>
        <dbReference type="ARBA" id="ARBA00023136"/>
    </source>
</evidence>
<evidence type="ECO:0000256" key="1">
    <source>
        <dbReference type="ARBA" id="ARBA00004141"/>
    </source>
</evidence>
<dbReference type="GO" id="GO:0016020">
    <property type="term" value="C:membrane"/>
    <property type="evidence" value="ECO:0007669"/>
    <property type="project" value="UniProtKB-SubCell"/>
</dbReference>
<feature type="domain" description="Amino acid permease/ SLC12A" evidence="7">
    <location>
        <begin position="3"/>
        <end position="348"/>
    </location>
</feature>
<dbReference type="PIRSF" id="PIRSF006060">
    <property type="entry name" value="AA_transporter"/>
    <property type="match status" value="1"/>
</dbReference>
<dbReference type="Pfam" id="PF00324">
    <property type="entry name" value="AA_permease"/>
    <property type="match status" value="1"/>
</dbReference>
<evidence type="ECO:0000259" key="7">
    <source>
        <dbReference type="Pfam" id="PF00324"/>
    </source>
</evidence>
<dbReference type="PANTHER" id="PTHR43341">
    <property type="entry name" value="AMINO ACID PERMEASE"/>
    <property type="match status" value="1"/>
</dbReference>
<name>A0A8H5FSW6_9AGAR</name>
<comment type="caution">
    <text evidence="8">The sequence shown here is derived from an EMBL/GenBank/DDBJ whole genome shotgun (WGS) entry which is preliminary data.</text>
</comment>
<evidence type="ECO:0000256" key="3">
    <source>
        <dbReference type="ARBA" id="ARBA00022989"/>
    </source>
</evidence>
<keyword evidence="4 5" id="KW-0472">Membrane</keyword>
<feature type="signal peptide" evidence="6">
    <location>
        <begin position="1"/>
        <end position="25"/>
    </location>
</feature>
<dbReference type="EMBL" id="JAACJO010000022">
    <property type="protein sequence ID" value="KAF5347951.1"/>
    <property type="molecule type" value="Genomic_DNA"/>
</dbReference>
<feature type="transmembrane region" description="Helical" evidence="5">
    <location>
        <begin position="41"/>
        <end position="60"/>
    </location>
</feature>
<dbReference type="GO" id="GO:0015171">
    <property type="term" value="F:amino acid transmembrane transporter activity"/>
    <property type="evidence" value="ECO:0007669"/>
    <property type="project" value="TreeGrafter"/>
</dbReference>
<protein>
    <recommendedName>
        <fullName evidence="7">Amino acid permease/ SLC12A domain-containing protein</fullName>
    </recommendedName>
</protein>
<feature type="chain" id="PRO_5034704781" description="Amino acid permease/ SLC12A domain-containing protein" evidence="6">
    <location>
        <begin position="26"/>
        <end position="416"/>
    </location>
</feature>
<dbReference type="InterPro" id="IPR004841">
    <property type="entry name" value="AA-permease/SLC12A_dom"/>
</dbReference>
<dbReference type="Proteomes" id="UP000559027">
    <property type="component" value="Unassembled WGS sequence"/>
</dbReference>
<evidence type="ECO:0000256" key="2">
    <source>
        <dbReference type="ARBA" id="ARBA00022692"/>
    </source>
</evidence>
<dbReference type="OrthoDB" id="3900342at2759"/>
<dbReference type="InterPro" id="IPR050524">
    <property type="entry name" value="APC_YAT"/>
</dbReference>
<reference evidence="8 9" key="1">
    <citation type="journal article" date="2020" name="ISME J.">
        <title>Uncovering the hidden diversity of litter-decomposition mechanisms in mushroom-forming fungi.</title>
        <authorList>
            <person name="Floudas D."/>
            <person name="Bentzer J."/>
            <person name="Ahren D."/>
            <person name="Johansson T."/>
            <person name="Persson P."/>
            <person name="Tunlid A."/>
        </authorList>
    </citation>
    <scope>NUCLEOTIDE SEQUENCE [LARGE SCALE GENOMIC DNA]</scope>
    <source>
        <strain evidence="8 9">CBS 146.42</strain>
    </source>
</reference>
<evidence type="ECO:0000256" key="5">
    <source>
        <dbReference type="SAM" id="Phobius"/>
    </source>
</evidence>
<evidence type="ECO:0000313" key="9">
    <source>
        <dbReference type="Proteomes" id="UP000559027"/>
    </source>
</evidence>
<sequence>MAYWTNWHPWTIGLIFWFFLVGVNAVHVKVYGELEYWLASLKVIAIIMFIILGILVNVGINSEHRFISGEYWRISGAPFVGGFGGFAHVFVTASFAYGGTESLGITAGETKNPSKNMPRVIKFVFWRILIFYVVSVLLIGLNVPYTYPNLSNRDAVTSPFTIVFQQVGTAGAASFMNTVVFTSVLSGANHALFAGTRVLYGLSATKQAPRLFSWTTTSGIPLPSLLATSSISILCFGSSYIGNGALWSWLQNLVGVSDQIAWFSIGLASWRFRKAWVIQGRSLDDMKFRVAWTWPWGPAFVVISVFCLILIQGWSSFYPTFQPIDFVSYYIKIPVMIVMCIFWMLIQRPGLQASTETSQTKRLWYNDLVDISTVDLYKDEYQDVEFDRVEDDTRQNRVAKGSFGTRTFWRFYYLVV</sequence>
<evidence type="ECO:0000256" key="6">
    <source>
        <dbReference type="SAM" id="SignalP"/>
    </source>
</evidence>
<proteinExistence type="predicted"/>
<dbReference type="PANTHER" id="PTHR43341:SF3">
    <property type="entry name" value="AMINO-ACID PERMEASE PB1C11.02-RELATED"/>
    <property type="match status" value="1"/>
</dbReference>
<dbReference type="AlphaFoldDB" id="A0A8H5FSW6"/>
<keyword evidence="2 5" id="KW-0812">Transmembrane</keyword>
<keyword evidence="3 5" id="KW-1133">Transmembrane helix</keyword>
<evidence type="ECO:0000313" key="8">
    <source>
        <dbReference type="EMBL" id="KAF5347951.1"/>
    </source>
</evidence>
<feature type="transmembrane region" description="Helical" evidence="5">
    <location>
        <begin position="293"/>
        <end position="314"/>
    </location>
</feature>
<accession>A0A8H5FSW6</accession>